<reference evidence="13" key="1">
    <citation type="submission" date="2022-07" db="EMBL/GenBank/DDBJ databases">
        <authorList>
            <person name="Macas J."/>
            <person name="Novak P."/>
            <person name="Neumann P."/>
        </authorList>
    </citation>
    <scope>NUCLEOTIDE SEQUENCE</scope>
</reference>
<evidence type="ECO:0000256" key="5">
    <source>
        <dbReference type="ARBA" id="ARBA00022692"/>
    </source>
</evidence>
<feature type="transmembrane region" description="Helical" evidence="11">
    <location>
        <begin position="55"/>
        <end position="85"/>
    </location>
</feature>
<evidence type="ECO:0000256" key="10">
    <source>
        <dbReference type="ARBA" id="ARBA00023315"/>
    </source>
</evidence>
<dbReference type="EMBL" id="CAMAPF010000059">
    <property type="protein sequence ID" value="CAH9088241.1"/>
    <property type="molecule type" value="Genomic_DNA"/>
</dbReference>
<evidence type="ECO:0000256" key="9">
    <source>
        <dbReference type="ARBA" id="ARBA00023136"/>
    </source>
</evidence>
<protein>
    <recommendedName>
        <fullName evidence="11">Acyltransferase</fullName>
        <ecNumber evidence="11">2.3.1.-</ecNumber>
    </recommendedName>
</protein>
<sequence>MEEKNGIAQHRPHPPASSEAAPHPTPAEFKGTQEGTWLHSTLAMSLWLGTIHLNIIIVLASFIFLPFSSAIAVLGLLLIFAVIPIDEKNVYGRRLARYICKHASGYFPVHLYVEDIKAFDPNRAYIFGYEPHSVWPIGVVSLADLTGFMPLSRIKVLASSAVFFTPFMRQLWTWLGISPATRDNFKSLLSSGYSCIIVPGGVQEAFYMDHGSEIAFLNSRKGFVKIAIETGKPLVPVFCFGQSDVYKWWKPSSKVFLEFSRAIKFTPLVFWGILGSPIPFRQPLHVVVGRPIEIKKNPLPATKEVTYIICKPLLAPVWLKKYIIVSWQHFKISLRSTKRWQAMEIVC</sequence>
<evidence type="ECO:0000256" key="1">
    <source>
        <dbReference type="ARBA" id="ARBA00004477"/>
    </source>
</evidence>
<dbReference type="EC" id="2.3.1.-" evidence="11"/>
<evidence type="ECO:0000313" key="13">
    <source>
        <dbReference type="EMBL" id="CAH9088241.1"/>
    </source>
</evidence>
<dbReference type="Proteomes" id="UP001152523">
    <property type="component" value="Unassembled WGS sequence"/>
</dbReference>
<evidence type="ECO:0000256" key="3">
    <source>
        <dbReference type="ARBA" id="ARBA00022516"/>
    </source>
</evidence>
<comment type="caution">
    <text evidence="11">Lacks conserved residue(s) required for the propagation of feature annotation.</text>
</comment>
<evidence type="ECO:0000256" key="11">
    <source>
        <dbReference type="RuleBase" id="RU367023"/>
    </source>
</evidence>
<gene>
    <name evidence="13" type="ORF">CEPIT_LOCUS10399</name>
</gene>
<comment type="subcellular location">
    <subcellularLocation>
        <location evidence="1 11">Endoplasmic reticulum membrane</location>
        <topology evidence="1 11">Multi-pass membrane protein</topology>
    </subcellularLocation>
</comment>
<comment type="similarity">
    <text evidence="2 11">Belongs to the diacylglycerol acyltransferase family.</text>
</comment>
<keyword evidence="4 11" id="KW-0808">Transferase</keyword>
<name>A0AAV0CY15_9ASTE</name>
<dbReference type="GO" id="GO:0004144">
    <property type="term" value="F:diacylglycerol O-acyltransferase activity"/>
    <property type="evidence" value="ECO:0007669"/>
    <property type="project" value="UniProtKB-ARBA"/>
</dbReference>
<dbReference type="GO" id="GO:0019432">
    <property type="term" value="P:triglyceride biosynthetic process"/>
    <property type="evidence" value="ECO:0007669"/>
    <property type="project" value="TreeGrafter"/>
</dbReference>
<evidence type="ECO:0000256" key="8">
    <source>
        <dbReference type="ARBA" id="ARBA00023098"/>
    </source>
</evidence>
<proteinExistence type="inferred from homology"/>
<dbReference type="CDD" id="cd07987">
    <property type="entry name" value="LPLAT_MGAT-like"/>
    <property type="match status" value="1"/>
</dbReference>
<dbReference type="AlphaFoldDB" id="A0AAV0CY15"/>
<keyword evidence="5 11" id="KW-0812">Transmembrane</keyword>
<evidence type="ECO:0000256" key="4">
    <source>
        <dbReference type="ARBA" id="ARBA00022679"/>
    </source>
</evidence>
<organism evidence="13 14">
    <name type="scientific">Cuscuta epithymum</name>
    <dbReference type="NCBI Taxonomy" id="186058"/>
    <lineage>
        <taxon>Eukaryota</taxon>
        <taxon>Viridiplantae</taxon>
        <taxon>Streptophyta</taxon>
        <taxon>Embryophyta</taxon>
        <taxon>Tracheophyta</taxon>
        <taxon>Spermatophyta</taxon>
        <taxon>Magnoliopsida</taxon>
        <taxon>eudicotyledons</taxon>
        <taxon>Gunneridae</taxon>
        <taxon>Pentapetalae</taxon>
        <taxon>asterids</taxon>
        <taxon>lamiids</taxon>
        <taxon>Solanales</taxon>
        <taxon>Convolvulaceae</taxon>
        <taxon>Cuscuteae</taxon>
        <taxon>Cuscuta</taxon>
        <taxon>Cuscuta subgen. Cuscuta</taxon>
    </lineage>
</organism>
<evidence type="ECO:0000256" key="2">
    <source>
        <dbReference type="ARBA" id="ARBA00005420"/>
    </source>
</evidence>
<evidence type="ECO:0000313" key="14">
    <source>
        <dbReference type="Proteomes" id="UP001152523"/>
    </source>
</evidence>
<dbReference type="InterPro" id="IPR007130">
    <property type="entry name" value="DAGAT"/>
</dbReference>
<keyword evidence="6 11" id="KW-0256">Endoplasmic reticulum</keyword>
<feature type="region of interest" description="Disordered" evidence="12">
    <location>
        <begin position="1"/>
        <end position="27"/>
    </location>
</feature>
<dbReference type="Pfam" id="PF03982">
    <property type="entry name" value="DAGAT"/>
    <property type="match status" value="1"/>
</dbReference>
<evidence type="ECO:0000256" key="12">
    <source>
        <dbReference type="SAM" id="MobiDB-lite"/>
    </source>
</evidence>
<dbReference type="GO" id="GO:0005789">
    <property type="term" value="C:endoplasmic reticulum membrane"/>
    <property type="evidence" value="ECO:0007669"/>
    <property type="project" value="UniProtKB-SubCell"/>
</dbReference>
<dbReference type="PANTHER" id="PTHR12317">
    <property type="entry name" value="DIACYLGLYCEROL O-ACYLTRANSFERASE"/>
    <property type="match status" value="1"/>
</dbReference>
<accession>A0AAV0CY15</accession>
<evidence type="ECO:0000256" key="7">
    <source>
        <dbReference type="ARBA" id="ARBA00022989"/>
    </source>
</evidence>
<keyword evidence="10" id="KW-0012">Acyltransferase</keyword>
<keyword evidence="7 11" id="KW-1133">Transmembrane helix</keyword>
<keyword evidence="14" id="KW-1185">Reference proteome</keyword>
<comment type="caution">
    <text evidence="13">The sequence shown here is derived from an EMBL/GenBank/DDBJ whole genome shotgun (WGS) entry which is preliminary data.</text>
</comment>
<dbReference type="PANTHER" id="PTHR12317:SF63">
    <property type="entry name" value="DIACYLGLYCEROL O-ACYLTRANSFERASE 2"/>
    <property type="match status" value="1"/>
</dbReference>
<feature type="compositionally biased region" description="Low complexity" evidence="12">
    <location>
        <begin position="16"/>
        <end position="27"/>
    </location>
</feature>
<keyword evidence="8" id="KW-0443">Lipid metabolism</keyword>
<evidence type="ECO:0000256" key="6">
    <source>
        <dbReference type="ARBA" id="ARBA00022824"/>
    </source>
</evidence>
<keyword evidence="9 11" id="KW-0472">Membrane</keyword>
<keyword evidence="3" id="KW-0444">Lipid biosynthesis</keyword>